<evidence type="ECO:0000256" key="1">
    <source>
        <dbReference type="SAM" id="MobiDB-lite"/>
    </source>
</evidence>
<dbReference type="AlphaFoldDB" id="A0A7R8Z6M9"/>
<name>A0A7R8Z6M9_TIMDO</name>
<evidence type="ECO:0000313" key="2">
    <source>
        <dbReference type="EMBL" id="CAD7198200.1"/>
    </source>
</evidence>
<accession>A0A7R8Z6M9</accession>
<dbReference type="EMBL" id="OA566057">
    <property type="protein sequence ID" value="CAD7198200.1"/>
    <property type="molecule type" value="Genomic_DNA"/>
</dbReference>
<protein>
    <submittedName>
        <fullName evidence="2">Uncharacterized protein</fullName>
    </submittedName>
</protein>
<proteinExistence type="predicted"/>
<sequence length="165" mass="18090">MEGDSDLKTVPSQQSLGKGPETSSRVSEGSSVGCSSADHLSQCCALDRLFAVSFGALTFEEKQQVIMKSPIASIFWLDKELGSDISLDVEFLDTAHFLAIFRRSLITDIVKSLFRPSPQCLVVSMKTKFGGSRTFISGGRWLHGPHRAMLSRRFVRADAVWCGSV</sequence>
<gene>
    <name evidence="2" type="ORF">TDIB3V08_LOCUS4484</name>
</gene>
<reference evidence="2" key="1">
    <citation type="submission" date="2020-11" db="EMBL/GenBank/DDBJ databases">
        <authorList>
            <person name="Tran Van P."/>
        </authorList>
    </citation>
    <scope>NUCLEOTIDE SEQUENCE</scope>
</reference>
<feature type="compositionally biased region" description="Polar residues" evidence="1">
    <location>
        <begin position="10"/>
        <end position="30"/>
    </location>
</feature>
<feature type="region of interest" description="Disordered" evidence="1">
    <location>
        <begin position="1"/>
        <end position="30"/>
    </location>
</feature>
<organism evidence="2">
    <name type="scientific">Timema douglasi</name>
    <name type="common">Walking stick</name>
    <dbReference type="NCBI Taxonomy" id="61478"/>
    <lineage>
        <taxon>Eukaryota</taxon>
        <taxon>Metazoa</taxon>
        <taxon>Ecdysozoa</taxon>
        <taxon>Arthropoda</taxon>
        <taxon>Hexapoda</taxon>
        <taxon>Insecta</taxon>
        <taxon>Pterygota</taxon>
        <taxon>Neoptera</taxon>
        <taxon>Polyneoptera</taxon>
        <taxon>Phasmatodea</taxon>
        <taxon>Timematodea</taxon>
        <taxon>Timematoidea</taxon>
        <taxon>Timematidae</taxon>
        <taxon>Timema</taxon>
    </lineage>
</organism>